<evidence type="ECO:0000256" key="2">
    <source>
        <dbReference type="ARBA" id="ARBA00022801"/>
    </source>
</evidence>
<gene>
    <name evidence="3" type="ORF">E4P82_13200</name>
</gene>
<dbReference type="Proteomes" id="UP000760480">
    <property type="component" value="Unassembled WGS sequence"/>
</dbReference>
<dbReference type="CDD" id="cd01310">
    <property type="entry name" value="TatD_DNAse"/>
    <property type="match status" value="1"/>
</dbReference>
<protein>
    <submittedName>
        <fullName evidence="3">TatD family deoxyribonuclease</fullName>
    </submittedName>
</protein>
<dbReference type="PIRSF" id="PIRSF005902">
    <property type="entry name" value="DNase_TatD"/>
    <property type="match status" value="1"/>
</dbReference>
<dbReference type="RefSeq" id="WP_169249328.1">
    <property type="nucleotide sequence ID" value="NZ_SPMZ01000037.1"/>
</dbReference>
<organism evidence="3 4">
    <name type="scientific">Candidatus Competibacter phosphatis</name>
    <dbReference type="NCBI Taxonomy" id="221280"/>
    <lineage>
        <taxon>Bacteria</taxon>
        <taxon>Pseudomonadati</taxon>
        <taxon>Pseudomonadota</taxon>
        <taxon>Gammaproteobacteria</taxon>
        <taxon>Candidatus Competibacteraceae</taxon>
        <taxon>Candidatus Competibacter</taxon>
    </lineage>
</organism>
<evidence type="ECO:0000313" key="3">
    <source>
        <dbReference type="EMBL" id="NMQ20068.1"/>
    </source>
</evidence>
<dbReference type="SUPFAM" id="SSF51556">
    <property type="entry name" value="Metallo-dependent hydrolases"/>
    <property type="match status" value="1"/>
</dbReference>
<dbReference type="Gene3D" id="3.20.20.140">
    <property type="entry name" value="Metal-dependent hydrolases"/>
    <property type="match status" value="1"/>
</dbReference>
<accession>A0ABX1TKX8</accession>
<comment type="caution">
    <text evidence="3">The sequence shown here is derived from an EMBL/GenBank/DDBJ whole genome shotgun (WGS) entry which is preliminary data.</text>
</comment>
<dbReference type="PROSITE" id="PS01090">
    <property type="entry name" value="TATD_2"/>
    <property type="match status" value="1"/>
</dbReference>
<keyword evidence="4" id="KW-1185">Reference proteome</keyword>
<dbReference type="PANTHER" id="PTHR46124">
    <property type="entry name" value="D-AMINOACYL-TRNA DEACYLASE"/>
    <property type="match status" value="1"/>
</dbReference>
<sequence>MPILIDSHTHFDDVSFDGDRDAAYQRARAAGVEAQVLAAVSARLWPKLRAVAARYPGLYPSYGLHPAYLAEHRPEHLDALADWVVREKPTAIGEIGLDYYLPDLDAGAQAEYFTGQLRLARRHDLPVIIHARHAVDQVIKYLRRFAGVRGVVHSFSGSEAQARRLLDLDFLLGFGGPLTYSRATRLRGLIRYLPLDGFILETDSPDQPASAHPGQRNEPAFLPEVLACVAELRGADPTEVAAATSANARRLFGIPDAVPSGSH</sequence>
<dbReference type="PROSITE" id="PS01137">
    <property type="entry name" value="TATD_1"/>
    <property type="match status" value="1"/>
</dbReference>
<dbReference type="EMBL" id="SPMZ01000037">
    <property type="protein sequence ID" value="NMQ20068.1"/>
    <property type="molecule type" value="Genomic_DNA"/>
</dbReference>
<reference evidence="3 4" key="1">
    <citation type="submission" date="2019-03" db="EMBL/GenBank/DDBJ databases">
        <title>Metabolic reconstructions from genomes of highly enriched 'Candidatus Accumulibacter' and 'Candidatus Competibacter' bioreactor populations.</title>
        <authorList>
            <person name="Annavajhala M.K."/>
            <person name="Welles L."/>
            <person name="Abbas B."/>
            <person name="Sorokin D."/>
            <person name="Park H."/>
            <person name="Van Loosdrecht M."/>
            <person name="Chandran K."/>
        </authorList>
    </citation>
    <scope>NUCLEOTIDE SEQUENCE [LARGE SCALE GENOMIC DNA]</scope>
    <source>
        <strain evidence="3 4">SBR_G</strain>
    </source>
</reference>
<comment type="similarity">
    <text evidence="1">Belongs to the metallo-dependent hydrolases superfamily. TatD-type hydrolase family.</text>
</comment>
<dbReference type="InterPro" id="IPR001130">
    <property type="entry name" value="TatD-like"/>
</dbReference>
<dbReference type="InterPro" id="IPR018228">
    <property type="entry name" value="DNase_TatD-rel_CS"/>
</dbReference>
<dbReference type="InterPro" id="IPR032466">
    <property type="entry name" value="Metal_Hydrolase"/>
</dbReference>
<evidence type="ECO:0000256" key="1">
    <source>
        <dbReference type="ARBA" id="ARBA00009275"/>
    </source>
</evidence>
<proteinExistence type="inferred from homology"/>
<dbReference type="PANTHER" id="PTHR46124:SF3">
    <property type="entry name" value="HYDROLASE"/>
    <property type="match status" value="1"/>
</dbReference>
<keyword evidence="2" id="KW-0378">Hydrolase</keyword>
<dbReference type="Pfam" id="PF01026">
    <property type="entry name" value="TatD_DNase"/>
    <property type="match status" value="1"/>
</dbReference>
<evidence type="ECO:0000313" key="4">
    <source>
        <dbReference type="Proteomes" id="UP000760480"/>
    </source>
</evidence>
<name>A0ABX1TKX8_9GAMM</name>